<organism evidence="2 3">
    <name type="scientific">Xylaria arbuscula</name>
    <dbReference type="NCBI Taxonomy" id="114810"/>
    <lineage>
        <taxon>Eukaryota</taxon>
        <taxon>Fungi</taxon>
        <taxon>Dikarya</taxon>
        <taxon>Ascomycota</taxon>
        <taxon>Pezizomycotina</taxon>
        <taxon>Sordariomycetes</taxon>
        <taxon>Xylariomycetidae</taxon>
        <taxon>Xylariales</taxon>
        <taxon>Xylariaceae</taxon>
        <taxon>Xylaria</taxon>
    </lineage>
</organism>
<keyword evidence="3" id="KW-1185">Reference proteome</keyword>
<evidence type="ECO:0000313" key="2">
    <source>
        <dbReference type="EMBL" id="KAJ3572430.1"/>
    </source>
</evidence>
<accession>A0A9W8NFK1</accession>
<protein>
    <submittedName>
        <fullName evidence="2">Uncharacterized protein</fullName>
    </submittedName>
</protein>
<gene>
    <name evidence="2" type="ORF">NPX13_g5050</name>
</gene>
<dbReference type="Proteomes" id="UP001148614">
    <property type="component" value="Unassembled WGS sequence"/>
</dbReference>
<dbReference type="AlphaFoldDB" id="A0A9W8NFK1"/>
<evidence type="ECO:0000256" key="1">
    <source>
        <dbReference type="SAM" id="MobiDB-lite"/>
    </source>
</evidence>
<evidence type="ECO:0000313" key="3">
    <source>
        <dbReference type="Proteomes" id="UP001148614"/>
    </source>
</evidence>
<dbReference type="EMBL" id="JANPWZ010000765">
    <property type="protein sequence ID" value="KAJ3572430.1"/>
    <property type="molecule type" value="Genomic_DNA"/>
</dbReference>
<name>A0A9W8NFK1_9PEZI</name>
<proteinExistence type="predicted"/>
<feature type="compositionally biased region" description="Polar residues" evidence="1">
    <location>
        <begin position="24"/>
        <end position="38"/>
    </location>
</feature>
<feature type="region of interest" description="Disordered" evidence="1">
    <location>
        <begin position="1"/>
        <end position="46"/>
    </location>
</feature>
<sequence length="106" mass="11077">MPSRHVPGQVPDLLFDTPGASVVAPSQPSKNARLQSTAPPVLKQVPGKVPGYPAEVPACTEGGNVPLSIEATNVLGDLPTDIGSATHLFLSNPRFFVHVTQRLSDA</sequence>
<reference evidence="2" key="1">
    <citation type="submission" date="2022-07" db="EMBL/GenBank/DDBJ databases">
        <title>Genome Sequence of Xylaria arbuscula.</title>
        <authorList>
            <person name="Buettner E."/>
        </authorList>
    </citation>
    <scope>NUCLEOTIDE SEQUENCE</scope>
    <source>
        <strain evidence="2">VT107</strain>
    </source>
</reference>
<comment type="caution">
    <text evidence="2">The sequence shown here is derived from an EMBL/GenBank/DDBJ whole genome shotgun (WGS) entry which is preliminary data.</text>
</comment>